<evidence type="ECO:0000313" key="5">
    <source>
        <dbReference type="Proteomes" id="UP000886860"/>
    </source>
</evidence>
<organism evidence="4 5">
    <name type="scientific">Candidatus Caccovicinus merdipullorum</name>
    <dbReference type="NCBI Taxonomy" id="2840724"/>
    <lineage>
        <taxon>Bacteria</taxon>
        <taxon>Bacillati</taxon>
        <taxon>Bacillota</taxon>
        <taxon>Clostridia</taxon>
        <taxon>Eubacteriales</taxon>
        <taxon>Candidatus Caccovicinus</taxon>
    </lineage>
</organism>
<dbReference type="CDD" id="cd01821">
    <property type="entry name" value="Rhamnogalacturan_acetylesterase_like"/>
    <property type="match status" value="1"/>
</dbReference>
<proteinExistence type="inferred from homology"/>
<gene>
    <name evidence="4" type="ORF">IAB60_00875</name>
</gene>
<keyword evidence="2" id="KW-0378">Hydrolase</keyword>
<dbReference type="InterPro" id="IPR036514">
    <property type="entry name" value="SGNH_hydro_sf"/>
</dbReference>
<dbReference type="InterPro" id="IPR013830">
    <property type="entry name" value="SGNH_hydro"/>
</dbReference>
<dbReference type="SUPFAM" id="SSF52266">
    <property type="entry name" value="SGNH hydrolase"/>
    <property type="match status" value="1"/>
</dbReference>
<evidence type="ECO:0000256" key="2">
    <source>
        <dbReference type="ARBA" id="ARBA00022801"/>
    </source>
</evidence>
<protein>
    <submittedName>
        <fullName evidence="4">Rhamnogalacturonan acetylesterase</fullName>
    </submittedName>
</protein>
<comment type="caution">
    <text evidence="4">The sequence shown here is derived from an EMBL/GenBank/DDBJ whole genome shotgun (WGS) entry which is preliminary data.</text>
</comment>
<evidence type="ECO:0000256" key="1">
    <source>
        <dbReference type="ARBA" id="ARBA00008668"/>
    </source>
</evidence>
<dbReference type="GO" id="GO:0016787">
    <property type="term" value="F:hydrolase activity"/>
    <property type="evidence" value="ECO:0007669"/>
    <property type="project" value="UniProtKB-KW"/>
</dbReference>
<reference evidence="4" key="1">
    <citation type="submission" date="2020-10" db="EMBL/GenBank/DDBJ databases">
        <authorList>
            <person name="Gilroy R."/>
        </authorList>
    </citation>
    <scope>NUCLEOTIDE SEQUENCE</scope>
    <source>
        <strain evidence="4">CHK123-3438</strain>
    </source>
</reference>
<dbReference type="Pfam" id="PF13472">
    <property type="entry name" value="Lipase_GDSL_2"/>
    <property type="match status" value="1"/>
</dbReference>
<evidence type="ECO:0000313" key="4">
    <source>
        <dbReference type="EMBL" id="HIT40651.1"/>
    </source>
</evidence>
<comment type="similarity">
    <text evidence="1">Belongs to the 'GDSL' lipolytic enzyme family.</text>
</comment>
<reference evidence="4" key="2">
    <citation type="journal article" date="2021" name="PeerJ">
        <title>Extensive microbial diversity within the chicken gut microbiome revealed by metagenomics and culture.</title>
        <authorList>
            <person name="Gilroy R."/>
            <person name="Ravi A."/>
            <person name="Getino M."/>
            <person name="Pursley I."/>
            <person name="Horton D.L."/>
            <person name="Alikhan N.F."/>
            <person name="Baker D."/>
            <person name="Gharbi K."/>
            <person name="Hall N."/>
            <person name="Watson M."/>
            <person name="Adriaenssens E.M."/>
            <person name="Foster-Nyarko E."/>
            <person name="Jarju S."/>
            <person name="Secka A."/>
            <person name="Antonio M."/>
            <person name="Oren A."/>
            <person name="Chaudhuri R.R."/>
            <person name="La Ragione R."/>
            <person name="Hildebrand F."/>
            <person name="Pallen M.J."/>
        </authorList>
    </citation>
    <scope>NUCLEOTIDE SEQUENCE</scope>
    <source>
        <strain evidence="4">CHK123-3438</strain>
    </source>
</reference>
<dbReference type="Proteomes" id="UP000886860">
    <property type="component" value="Unassembled WGS sequence"/>
</dbReference>
<accession>A0A9D1GH27</accession>
<dbReference type="AlphaFoldDB" id="A0A9D1GH27"/>
<dbReference type="PANTHER" id="PTHR43695:SF1">
    <property type="entry name" value="RHAMNOGALACTURONAN ACETYLESTERASE"/>
    <property type="match status" value="1"/>
</dbReference>
<evidence type="ECO:0000259" key="3">
    <source>
        <dbReference type="Pfam" id="PF13472"/>
    </source>
</evidence>
<dbReference type="InterPro" id="IPR037459">
    <property type="entry name" value="RhgT-like"/>
</dbReference>
<dbReference type="PANTHER" id="PTHR43695">
    <property type="entry name" value="PUTATIVE (AFU_ORTHOLOGUE AFUA_2G17250)-RELATED"/>
    <property type="match status" value="1"/>
</dbReference>
<name>A0A9D1GH27_9FIRM</name>
<dbReference type="EMBL" id="DVKS01000015">
    <property type="protein sequence ID" value="HIT40651.1"/>
    <property type="molecule type" value="Genomic_DNA"/>
</dbReference>
<feature type="domain" description="SGNH hydrolase-type esterase" evidence="3">
    <location>
        <begin position="40"/>
        <end position="188"/>
    </location>
</feature>
<dbReference type="Gene3D" id="3.40.50.1110">
    <property type="entry name" value="SGNH hydrolase"/>
    <property type="match status" value="1"/>
</dbReference>
<sequence length="226" mass="25267">MAAIFYAGDSTVKFNKIDSYPQTGISQAMLLFLKDGVEMRSFAQNGRSTKSFIDEGRLDRIDREIGEGDFLFIQFGHNDEKDDPGRHTDPETTFPENLKKFIETARKKGAYPVLITPIARRLFDEEGNFRPGSHGPYPDAVRKTGKETGVPVIDMTAITESYLAGLGDIASKAYFMWPKDNTHLKPEGAVLMADFICRELEKLGEPYSGLLVSRAFQEENKGLDVS</sequence>